<dbReference type="AlphaFoldDB" id="A0A2N0VGJ3"/>
<dbReference type="CDD" id="cd00293">
    <property type="entry name" value="USP-like"/>
    <property type="match status" value="2"/>
</dbReference>
<dbReference type="OrthoDB" id="9788959at2"/>
<feature type="domain" description="UspA" evidence="2">
    <location>
        <begin position="164"/>
        <end position="299"/>
    </location>
</feature>
<dbReference type="Pfam" id="PF00582">
    <property type="entry name" value="Usp"/>
    <property type="match status" value="2"/>
</dbReference>
<evidence type="ECO:0000259" key="2">
    <source>
        <dbReference type="Pfam" id="PF00582"/>
    </source>
</evidence>
<proteinExistence type="inferred from homology"/>
<dbReference type="SUPFAM" id="SSF52402">
    <property type="entry name" value="Adenine nucleotide alpha hydrolases-like"/>
    <property type="match status" value="2"/>
</dbReference>
<dbReference type="Gene3D" id="3.40.50.620">
    <property type="entry name" value="HUPs"/>
    <property type="match status" value="2"/>
</dbReference>
<comment type="similarity">
    <text evidence="1">Belongs to the universal stress protein A family.</text>
</comment>
<gene>
    <name evidence="3" type="ORF">CWD77_11995</name>
</gene>
<dbReference type="InterPro" id="IPR006016">
    <property type="entry name" value="UspA"/>
</dbReference>
<name>A0A2N0VGJ3_9BACT</name>
<evidence type="ECO:0000256" key="1">
    <source>
        <dbReference type="ARBA" id="ARBA00008791"/>
    </source>
</evidence>
<dbReference type="Proteomes" id="UP000233398">
    <property type="component" value="Unassembled WGS sequence"/>
</dbReference>
<sequence>MSILFKHAVVALDLSEASDLIVSCVPHLKKFGMKKVTLVNVVPIPYSTKRTEVNTEEHREALEKYKKKLEAKDLTVEIDIRSGVHFYPPTEILESAKERDADFVVIGNRGHSKVQEMLMGSTATEVLHRSELPVYLINMEVEWYDDDVEKRKLVLKMAHEKSLDHVLHPTDFSENAYRAFEVIKNLDKEGLIKKLSLVHVQGHHAIALKDPVSRDELTKQTEQILDEMRDQLSGNTRENAQIYITFGTPAKEIISAAEDNKATMLIMGSQGKGFVERFFIGGVSNQVTRQSKIPILLVPAERG</sequence>
<evidence type="ECO:0000313" key="4">
    <source>
        <dbReference type="Proteomes" id="UP000233398"/>
    </source>
</evidence>
<feature type="domain" description="UspA" evidence="2">
    <location>
        <begin position="5"/>
        <end position="137"/>
    </location>
</feature>
<keyword evidence="4" id="KW-1185">Reference proteome</keyword>
<accession>A0A2N0VGJ3</accession>
<reference evidence="3 4" key="1">
    <citation type="submission" date="2017-11" db="EMBL/GenBank/DDBJ databases">
        <title>Rhodohalobacter 15182 sp. nov., isolated from a salt lake.</title>
        <authorList>
            <person name="Han S."/>
        </authorList>
    </citation>
    <scope>NUCLEOTIDE SEQUENCE [LARGE SCALE GENOMIC DNA]</scope>
    <source>
        <strain evidence="3 4">15182</strain>
    </source>
</reference>
<dbReference type="PRINTS" id="PR01438">
    <property type="entry name" value="UNVRSLSTRESS"/>
</dbReference>
<dbReference type="EMBL" id="PISP01000003">
    <property type="protein sequence ID" value="PKD43326.1"/>
    <property type="molecule type" value="Genomic_DNA"/>
</dbReference>
<dbReference type="InterPro" id="IPR014729">
    <property type="entry name" value="Rossmann-like_a/b/a_fold"/>
</dbReference>
<comment type="caution">
    <text evidence="3">The sequence shown here is derived from an EMBL/GenBank/DDBJ whole genome shotgun (WGS) entry which is preliminary data.</text>
</comment>
<protein>
    <recommendedName>
        <fullName evidence="2">UspA domain-containing protein</fullName>
    </recommendedName>
</protein>
<dbReference type="RefSeq" id="WP_101073801.1">
    <property type="nucleotide sequence ID" value="NZ_PISP01000003.1"/>
</dbReference>
<evidence type="ECO:0000313" key="3">
    <source>
        <dbReference type="EMBL" id="PKD43326.1"/>
    </source>
</evidence>
<dbReference type="PANTHER" id="PTHR46268:SF26">
    <property type="entry name" value="UNIVERSAL STRESS PROTEIN MJ0577"/>
    <property type="match status" value="1"/>
</dbReference>
<dbReference type="PANTHER" id="PTHR46268">
    <property type="entry name" value="STRESS RESPONSE PROTEIN NHAX"/>
    <property type="match status" value="1"/>
</dbReference>
<dbReference type="InterPro" id="IPR006015">
    <property type="entry name" value="Universal_stress_UspA"/>
</dbReference>
<organism evidence="3 4">
    <name type="scientific">Rhodohalobacter barkolensis</name>
    <dbReference type="NCBI Taxonomy" id="2053187"/>
    <lineage>
        <taxon>Bacteria</taxon>
        <taxon>Pseudomonadati</taxon>
        <taxon>Balneolota</taxon>
        <taxon>Balneolia</taxon>
        <taxon>Balneolales</taxon>
        <taxon>Balneolaceae</taxon>
        <taxon>Rhodohalobacter</taxon>
    </lineage>
</organism>